<protein>
    <submittedName>
        <fullName evidence="1">Uncharacterized protein</fullName>
    </submittedName>
</protein>
<comment type="caution">
    <text evidence="1">The sequence shown here is derived from an EMBL/GenBank/DDBJ whole genome shotgun (WGS) entry which is preliminary data.</text>
</comment>
<dbReference type="AlphaFoldDB" id="A0A9W8UWI4"/>
<name>A0A9W8UWI4_9HYPO</name>
<gene>
    <name evidence="1" type="ORF">NW755_009868</name>
</gene>
<proteinExistence type="predicted"/>
<dbReference type="EMBL" id="JAOQAV010000030">
    <property type="protein sequence ID" value="KAJ4183377.1"/>
    <property type="molecule type" value="Genomic_DNA"/>
</dbReference>
<evidence type="ECO:0000313" key="1">
    <source>
        <dbReference type="EMBL" id="KAJ4183377.1"/>
    </source>
</evidence>
<sequence length="90" mass="10149">MQIQAPKNFELDGDQSISLNITFDDIVHGAENGCTFYATLKGSMERYSEPFGHSEPIEVSLCYGPGDTLDVWFKRIVRPFFAFTQEGSSY</sequence>
<evidence type="ECO:0000313" key="2">
    <source>
        <dbReference type="Proteomes" id="UP001152087"/>
    </source>
</evidence>
<dbReference type="Proteomes" id="UP001152087">
    <property type="component" value="Unassembled WGS sequence"/>
</dbReference>
<keyword evidence="2" id="KW-1185">Reference proteome</keyword>
<reference evidence="1" key="1">
    <citation type="submission" date="2022-09" db="EMBL/GenBank/DDBJ databases">
        <title>Fusarium specimens isolated from Avocado Roots.</title>
        <authorList>
            <person name="Stajich J."/>
            <person name="Roper C."/>
            <person name="Heimlech-Rivalta G."/>
        </authorList>
    </citation>
    <scope>NUCLEOTIDE SEQUENCE</scope>
    <source>
        <strain evidence="1">A02</strain>
    </source>
</reference>
<organism evidence="1 2">
    <name type="scientific">Fusarium falciforme</name>
    <dbReference type="NCBI Taxonomy" id="195108"/>
    <lineage>
        <taxon>Eukaryota</taxon>
        <taxon>Fungi</taxon>
        <taxon>Dikarya</taxon>
        <taxon>Ascomycota</taxon>
        <taxon>Pezizomycotina</taxon>
        <taxon>Sordariomycetes</taxon>
        <taxon>Hypocreomycetidae</taxon>
        <taxon>Hypocreales</taxon>
        <taxon>Nectriaceae</taxon>
        <taxon>Fusarium</taxon>
        <taxon>Fusarium solani species complex</taxon>
    </lineage>
</organism>
<accession>A0A9W8UWI4</accession>